<reference evidence="2" key="2">
    <citation type="journal article" date="2021" name="PeerJ">
        <title>Extensive microbial diversity within the chicken gut microbiome revealed by metagenomics and culture.</title>
        <authorList>
            <person name="Gilroy R."/>
            <person name="Ravi A."/>
            <person name="Getino M."/>
            <person name="Pursley I."/>
            <person name="Horton D.L."/>
            <person name="Alikhan N.F."/>
            <person name="Baker D."/>
            <person name="Gharbi K."/>
            <person name="Hall N."/>
            <person name="Watson M."/>
            <person name="Adriaenssens E.M."/>
            <person name="Foster-Nyarko E."/>
            <person name="Jarju S."/>
            <person name="Secka A."/>
            <person name="Antonio M."/>
            <person name="Oren A."/>
            <person name="Chaudhuri R.R."/>
            <person name="La Ragione R."/>
            <person name="Hildebrand F."/>
            <person name="Pallen M.J."/>
        </authorList>
    </citation>
    <scope>NUCLEOTIDE SEQUENCE</scope>
    <source>
        <strain evidence="2">CHK195-15760</strain>
    </source>
</reference>
<dbReference type="InterPro" id="IPR029044">
    <property type="entry name" value="Nucleotide-diphossugar_trans"/>
</dbReference>
<dbReference type="Proteomes" id="UP000824093">
    <property type="component" value="Unassembled WGS sequence"/>
</dbReference>
<keyword evidence="1" id="KW-0472">Membrane</keyword>
<gene>
    <name evidence="2" type="ORF">IAB70_06235</name>
</gene>
<keyword evidence="1" id="KW-1133">Transmembrane helix</keyword>
<dbReference type="Gene3D" id="3.90.550.10">
    <property type="entry name" value="Spore Coat Polysaccharide Biosynthesis Protein SpsA, Chain A"/>
    <property type="match status" value="1"/>
</dbReference>
<dbReference type="AlphaFoldDB" id="A0A9D1S9U6"/>
<protein>
    <submittedName>
        <fullName evidence="2">Uncharacterized protein</fullName>
    </submittedName>
</protein>
<evidence type="ECO:0000256" key="1">
    <source>
        <dbReference type="SAM" id="Phobius"/>
    </source>
</evidence>
<name>A0A9D1S9U6_9FIRM</name>
<sequence length="117" mass="13806">MVEFIIHGILWTLALYGLFEIIKTILYIVTCTNMKSDGIYMIIATKNQENKIEGFLRTILFRILYGKEEMVKDIMVVDLGSTDDTIKILHKMEEDYPYIKVTNWKEYKELMENINSN</sequence>
<accession>A0A9D1S9U6</accession>
<dbReference type="EMBL" id="DVNH01000048">
    <property type="protein sequence ID" value="HIU52190.1"/>
    <property type="molecule type" value="Genomic_DNA"/>
</dbReference>
<feature type="transmembrane region" description="Helical" evidence="1">
    <location>
        <begin position="6"/>
        <end position="29"/>
    </location>
</feature>
<comment type="caution">
    <text evidence="2">The sequence shown here is derived from an EMBL/GenBank/DDBJ whole genome shotgun (WGS) entry which is preliminary data.</text>
</comment>
<reference evidence="2" key="1">
    <citation type="submission" date="2020-10" db="EMBL/GenBank/DDBJ databases">
        <authorList>
            <person name="Gilroy R."/>
        </authorList>
    </citation>
    <scope>NUCLEOTIDE SEQUENCE</scope>
    <source>
        <strain evidence="2">CHK195-15760</strain>
    </source>
</reference>
<evidence type="ECO:0000313" key="2">
    <source>
        <dbReference type="EMBL" id="HIU52190.1"/>
    </source>
</evidence>
<organism evidence="2 3">
    <name type="scientific">Candidatus Merdicola faecigallinarum</name>
    <dbReference type="NCBI Taxonomy" id="2840862"/>
    <lineage>
        <taxon>Bacteria</taxon>
        <taxon>Bacillati</taxon>
        <taxon>Bacillota</taxon>
        <taxon>Clostridia</taxon>
        <taxon>Candidatus Merdicola</taxon>
    </lineage>
</organism>
<evidence type="ECO:0000313" key="3">
    <source>
        <dbReference type="Proteomes" id="UP000824093"/>
    </source>
</evidence>
<proteinExistence type="predicted"/>
<keyword evidence="1" id="KW-0812">Transmembrane</keyword>
<dbReference type="SUPFAM" id="SSF53448">
    <property type="entry name" value="Nucleotide-diphospho-sugar transferases"/>
    <property type="match status" value="1"/>
</dbReference>